<organism evidence="2">
    <name type="scientific">Rheinheimera sp. BAL341</name>
    <dbReference type="NCBI Taxonomy" id="1708203"/>
    <lineage>
        <taxon>Bacteria</taxon>
        <taxon>Pseudomonadati</taxon>
        <taxon>Pseudomonadota</taxon>
        <taxon>Gammaproteobacteria</taxon>
        <taxon>Chromatiales</taxon>
        <taxon>Chromatiaceae</taxon>
        <taxon>Rheinheimera</taxon>
    </lineage>
</organism>
<dbReference type="EMBL" id="CAAJGR010000018">
    <property type="protein sequence ID" value="VHO05974.1"/>
    <property type="molecule type" value="Genomic_DNA"/>
</dbReference>
<dbReference type="AlphaFoldDB" id="A0A486XTP0"/>
<feature type="region of interest" description="Disordered" evidence="1">
    <location>
        <begin position="23"/>
        <end position="49"/>
    </location>
</feature>
<proteinExistence type="predicted"/>
<name>A0A486XTP0_9GAMM</name>
<protein>
    <submittedName>
        <fullName evidence="2">Uncharacterized protein</fullName>
    </submittedName>
</protein>
<sequence>MRQPFAEGNLITLVMRAAGTVQKRDATATIGPDSDRGLHRALIQPLHKS</sequence>
<evidence type="ECO:0000256" key="1">
    <source>
        <dbReference type="SAM" id="MobiDB-lite"/>
    </source>
</evidence>
<gene>
    <name evidence="2" type="ORF">BAL341_3044</name>
</gene>
<accession>A0A486XTP0</accession>
<reference evidence="2" key="1">
    <citation type="submission" date="2019-04" db="EMBL/GenBank/DDBJ databases">
        <authorList>
            <person name="Brambilla D."/>
        </authorList>
    </citation>
    <scope>NUCLEOTIDE SEQUENCE</scope>
    <source>
        <strain evidence="2">BAL1</strain>
    </source>
</reference>
<evidence type="ECO:0000313" key="2">
    <source>
        <dbReference type="EMBL" id="VHO05974.1"/>
    </source>
</evidence>